<organism evidence="5 6">
    <name type="scientific">Pseudochelatococcus lubricantis</name>
    <dbReference type="NCBI Taxonomy" id="1538102"/>
    <lineage>
        <taxon>Bacteria</taxon>
        <taxon>Pseudomonadati</taxon>
        <taxon>Pseudomonadota</taxon>
        <taxon>Alphaproteobacteria</taxon>
        <taxon>Hyphomicrobiales</taxon>
        <taxon>Chelatococcaceae</taxon>
        <taxon>Pseudochelatococcus</taxon>
    </lineage>
</organism>
<dbReference type="InterPro" id="IPR035418">
    <property type="entry name" value="AraC-bd_2"/>
</dbReference>
<gene>
    <name evidence="5" type="ORF">FHS82_002764</name>
</gene>
<dbReference type="InterPro" id="IPR018060">
    <property type="entry name" value="HTH_AraC"/>
</dbReference>
<dbReference type="SMART" id="SM00342">
    <property type="entry name" value="HTH_ARAC"/>
    <property type="match status" value="1"/>
</dbReference>
<evidence type="ECO:0000256" key="2">
    <source>
        <dbReference type="ARBA" id="ARBA00023125"/>
    </source>
</evidence>
<keyword evidence="3" id="KW-0804">Transcription</keyword>
<dbReference type="PANTHER" id="PTHR46796:SF12">
    <property type="entry name" value="HTH-TYPE DNA-BINDING TRANSCRIPTIONAL ACTIVATOR EUTR"/>
    <property type="match status" value="1"/>
</dbReference>
<dbReference type="Pfam" id="PF14525">
    <property type="entry name" value="AraC_binding_2"/>
    <property type="match status" value="1"/>
</dbReference>
<dbReference type="Proteomes" id="UP001429580">
    <property type="component" value="Unassembled WGS sequence"/>
</dbReference>
<dbReference type="PROSITE" id="PS01124">
    <property type="entry name" value="HTH_ARAC_FAMILY_2"/>
    <property type="match status" value="1"/>
</dbReference>
<feature type="domain" description="HTH araC/xylS-type" evidence="4">
    <location>
        <begin position="173"/>
        <end position="274"/>
    </location>
</feature>
<dbReference type="Gene3D" id="1.10.10.60">
    <property type="entry name" value="Homeodomain-like"/>
    <property type="match status" value="1"/>
</dbReference>
<protein>
    <submittedName>
        <fullName evidence="5">AraC-like DNA-binding protein</fullName>
    </submittedName>
</protein>
<evidence type="ECO:0000259" key="4">
    <source>
        <dbReference type="PROSITE" id="PS01124"/>
    </source>
</evidence>
<accession>A0ABX0V139</accession>
<evidence type="ECO:0000313" key="5">
    <source>
        <dbReference type="EMBL" id="NIJ58909.1"/>
    </source>
</evidence>
<keyword evidence="6" id="KW-1185">Reference proteome</keyword>
<reference evidence="5 6" key="1">
    <citation type="submission" date="2020-03" db="EMBL/GenBank/DDBJ databases">
        <title>Genomic Encyclopedia of Type Strains, Phase IV (KMG-IV): sequencing the most valuable type-strain genomes for metagenomic binning, comparative biology and taxonomic classification.</title>
        <authorList>
            <person name="Goeker M."/>
        </authorList>
    </citation>
    <scope>NUCLEOTIDE SEQUENCE [LARGE SCALE GENOMIC DNA]</scope>
    <source>
        <strain evidence="5 6">DSM 103870</strain>
    </source>
</reference>
<proteinExistence type="predicted"/>
<dbReference type="InterPro" id="IPR050204">
    <property type="entry name" value="AraC_XylS_family_regulators"/>
</dbReference>
<dbReference type="PROSITE" id="PS00041">
    <property type="entry name" value="HTH_ARAC_FAMILY_1"/>
    <property type="match status" value="1"/>
</dbReference>
<keyword evidence="1" id="KW-0805">Transcription regulation</keyword>
<dbReference type="Pfam" id="PF12833">
    <property type="entry name" value="HTH_18"/>
    <property type="match status" value="1"/>
</dbReference>
<comment type="caution">
    <text evidence="5">The sequence shown here is derived from an EMBL/GenBank/DDBJ whole genome shotgun (WGS) entry which is preliminary data.</text>
</comment>
<dbReference type="InterPro" id="IPR018062">
    <property type="entry name" value="HTH_AraC-typ_CS"/>
</dbReference>
<dbReference type="SUPFAM" id="SSF46689">
    <property type="entry name" value="Homeodomain-like"/>
    <property type="match status" value="2"/>
</dbReference>
<dbReference type="PANTHER" id="PTHR46796">
    <property type="entry name" value="HTH-TYPE TRANSCRIPTIONAL ACTIVATOR RHAS-RELATED"/>
    <property type="match status" value="1"/>
</dbReference>
<dbReference type="InterPro" id="IPR009057">
    <property type="entry name" value="Homeodomain-like_sf"/>
</dbReference>
<name>A0ABX0V139_9HYPH</name>
<evidence type="ECO:0000256" key="1">
    <source>
        <dbReference type="ARBA" id="ARBA00023015"/>
    </source>
</evidence>
<keyword evidence="2" id="KW-0238">DNA-binding</keyword>
<evidence type="ECO:0000256" key="3">
    <source>
        <dbReference type="ARBA" id="ARBA00023163"/>
    </source>
</evidence>
<sequence length="276" mass="30001">MGRLALSYITYGEDVEIDAGEPGGWFMVHSIDRSSCEMRVGGRDLVAAPGMDVISSATLGLKMKWAAASAQLVLKVERPALEQHLASLLNDSARYPIEFLPDPATGAGRDPGYRRLLDFITAEAEQDDTFFRSQRGGRHLEETIMTMLLTGFPNNYSAALAAPVSPAAPRHVRLAEDFMAAHMGDAISVGDVAAAAGVSIRTLFEGFRHFRGTTPMAALRAMRLEAVRGELLVAAGRATSVTDIALKWGFINLGRFAEAYRKRYGELPSQTLRRVS</sequence>
<dbReference type="EMBL" id="JAASQI010000006">
    <property type="protein sequence ID" value="NIJ58909.1"/>
    <property type="molecule type" value="Genomic_DNA"/>
</dbReference>
<evidence type="ECO:0000313" key="6">
    <source>
        <dbReference type="Proteomes" id="UP001429580"/>
    </source>
</evidence>